<reference evidence="2" key="1">
    <citation type="submission" date="2020-11" db="EMBL/GenBank/DDBJ databases">
        <authorList>
            <person name="Whiteford S."/>
        </authorList>
    </citation>
    <scope>NUCLEOTIDE SEQUENCE</scope>
</reference>
<feature type="region of interest" description="Disordered" evidence="1">
    <location>
        <begin position="1"/>
        <end position="32"/>
    </location>
</feature>
<evidence type="ECO:0000313" key="3">
    <source>
        <dbReference type="Proteomes" id="UP000653454"/>
    </source>
</evidence>
<protein>
    <submittedName>
        <fullName evidence="2">(diamondback moth) hypothetical protein</fullName>
    </submittedName>
</protein>
<accession>A0A8S4GAZ5</accession>
<evidence type="ECO:0000313" key="2">
    <source>
        <dbReference type="EMBL" id="CAG9136897.1"/>
    </source>
</evidence>
<comment type="caution">
    <text evidence="2">The sequence shown here is derived from an EMBL/GenBank/DDBJ whole genome shotgun (WGS) entry which is preliminary data.</text>
</comment>
<feature type="compositionally biased region" description="Polar residues" evidence="1">
    <location>
        <begin position="16"/>
        <end position="30"/>
    </location>
</feature>
<dbReference type="EMBL" id="CAJHNJ030000167">
    <property type="protein sequence ID" value="CAG9136897.1"/>
    <property type="molecule type" value="Genomic_DNA"/>
</dbReference>
<dbReference type="AlphaFoldDB" id="A0A8S4GAZ5"/>
<gene>
    <name evidence="2" type="ORF">PLXY2_LOCUS15154</name>
</gene>
<organism evidence="2 3">
    <name type="scientific">Plutella xylostella</name>
    <name type="common">Diamondback moth</name>
    <name type="synonym">Plutella maculipennis</name>
    <dbReference type="NCBI Taxonomy" id="51655"/>
    <lineage>
        <taxon>Eukaryota</taxon>
        <taxon>Metazoa</taxon>
        <taxon>Ecdysozoa</taxon>
        <taxon>Arthropoda</taxon>
        <taxon>Hexapoda</taxon>
        <taxon>Insecta</taxon>
        <taxon>Pterygota</taxon>
        <taxon>Neoptera</taxon>
        <taxon>Endopterygota</taxon>
        <taxon>Lepidoptera</taxon>
        <taxon>Glossata</taxon>
        <taxon>Ditrysia</taxon>
        <taxon>Yponomeutoidea</taxon>
        <taxon>Plutellidae</taxon>
        <taxon>Plutella</taxon>
    </lineage>
</organism>
<proteinExistence type="predicted"/>
<keyword evidence="3" id="KW-1185">Reference proteome</keyword>
<feature type="compositionally biased region" description="Basic residues" evidence="1">
    <location>
        <begin position="190"/>
        <end position="204"/>
    </location>
</feature>
<evidence type="ECO:0000256" key="1">
    <source>
        <dbReference type="SAM" id="MobiDB-lite"/>
    </source>
</evidence>
<feature type="compositionally biased region" description="Acidic residues" evidence="1">
    <location>
        <begin position="1"/>
        <end position="11"/>
    </location>
</feature>
<feature type="region of interest" description="Disordered" evidence="1">
    <location>
        <begin position="148"/>
        <end position="217"/>
    </location>
</feature>
<dbReference type="Proteomes" id="UP000653454">
    <property type="component" value="Unassembled WGS sequence"/>
</dbReference>
<sequence length="217" mass="24936">MHYSDYEEFSEGAERLSQSSTDVTPQNSPRVSVCDFTEPKLSREKVTFTHKHDSHDLPDDFCSMLTITPLHARSPSRRRQNSSILKSEIASSRWMRNNRPDSSVNCDRNSAKSFMSLDTRNFNMALSARDRNKVMNRVVTAKPRDGARLEPLYTPESNHNDVSRLSSSRHGIHRKVSLPPLLLEEEKRKMGSAKKHSCKSKKGAQRNLFHFDRVKHI</sequence>
<name>A0A8S4GAZ5_PLUXY</name>